<dbReference type="InterPro" id="IPR051326">
    <property type="entry name" value="Kynurenine-oxoglutarate_AT"/>
</dbReference>
<organism evidence="7 8">
    <name type="scientific">Streptomyces somaliensis (strain ATCC 33201 / DSM 40738 / JCM 12659 / KCTC 9044 / NCTC 11332 / NRRL B-12077 / IP 733)</name>
    <dbReference type="NCBI Taxonomy" id="1134445"/>
    <lineage>
        <taxon>Bacteria</taxon>
        <taxon>Bacillati</taxon>
        <taxon>Actinomycetota</taxon>
        <taxon>Actinomycetes</taxon>
        <taxon>Kitasatosporales</taxon>
        <taxon>Streptomycetaceae</taxon>
        <taxon>Streptomyces</taxon>
    </lineage>
</organism>
<dbReference type="FunFam" id="3.40.640.10:FF:000033">
    <property type="entry name" value="Aspartate aminotransferase"/>
    <property type="match status" value="1"/>
</dbReference>
<dbReference type="CDD" id="cd00609">
    <property type="entry name" value="AAT_like"/>
    <property type="match status" value="1"/>
</dbReference>
<proteinExistence type="inferred from homology"/>
<evidence type="ECO:0000313" key="8">
    <source>
        <dbReference type="Proteomes" id="UP000570003"/>
    </source>
</evidence>
<dbReference type="InterPro" id="IPR015421">
    <property type="entry name" value="PyrdxlP-dep_Trfase_major"/>
</dbReference>
<keyword evidence="5" id="KW-0663">Pyridoxal phosphate</keyword>
<evidence type="ECO:0000256" key="3">
    <source>
        <dbReference type="ARBA" id="ARBA00022576"/>
    </source>
</evidence>
<dbReference type="AlphaFoldDB" id="A0AA44ICG3"/>
<feature type="domain" description="Aminotransferase class I/classII large" evidence="6">
    <location>
        <begin position="34"/>
        <end position="393"/>
    </location>
</feature>
<protein>
    <submittedName>
        <fullName evidence="7">Aminotransferase class I/II-fold pyridoxal phosphate-dependent enzyme</fullName>
    </submittedName>
</protein>
<evidence type="ECO:0000256" key="5">
    <source>
        <dbReference type="ARBA" id="ARBA00022898"/>
    </source>
</evidence>
<evidence type="ECO:0000259" key="6">
    <source>
        <dbReference type="Pfam" id="PF00155"/>
    </source>
</evidence>
<dbReference type="GO" id="GO:0005737">
    <property type="term" value="C:cytoplasm"/>
    <property type="evidence" value="ECO:0007669"/>
    <property type="project" value="TreeGrafter"/>
</dbReference>
<reference evidence="7 8" key="1">
    <citation type="submission" date="2020-04" db="EMBL/GenBank/DDBJ databases">
        <title>MicrobeNet Type strains.</title>
        <authorList>
            <person name="Nicholson A.C."/>
        </authorList>
    </citation>
    <scope>NUCLEOTIDE SEQUENCE [LARGE SCALE GENOMIC DNA]</scope>
    <source>
        <strain evidence="7 8">DSM 40738</strain>
    </source>
</reference>
<dbReference type="InterPro" id="IPR015424">
    <property type="entry name" value="PyrdxlP-dep_Trfase"/>
</dbReference>
<gene>
    <name evidence="7" type="ORF">HGA06_02875</name>
</gene>
<comment type="caution">
    <text evidence="7">The sequence shown here is derived from an EMBL/GenBank/DDBJ whole genome shotgun (WGS) entry which is preliminary data.</text>
</comment>
<keyword evidence="4" id="KW-0808">Transferase</keyword>
<dbReference type="RefSeq" id="WP_168437425.1">
    <property type="nucleotide sequence ID" value="NZ_JAAXOU010000015.1"/>
</dbReference>
<accession>A0AA44ICG3</accession>
<dbReference type="GO" id="GO:0030170">
    <property type="term" value="F:pyridoxal phosphate binding"/>
    <property type="evidence" value="ECO:0007669"/>
    <property type="project" value="InterPro"/>
</dbReference>
<dbReference type="PANTHER" id="PTHR43807:SF20">
    <property type="entry name" value="FI04487P"/>
    <property type="match status" value="1"/>
</dbReference>
<comment type="cofactor">
    <cofactor evidence="1">
        <name>pyridoxal 5'-phosphate</name>
        <dbReference type="ChEBI" id="CHEBI:597326"/>
    </cofactor>
</comment>
<dbReference type="InterPro" id="IPR004839">
    <property type="entry name" value="Aminotransferase_I/II_large"/>
</dbReference>
<evidence type="ECO:0000256" key="4">
    <source>
        <dbReference type="ARBA" id="ARBA00022679"/>
    </source>
</evidence>
<dbReference type="Pfam" id="PF00155">
    <property type="entry name" value="Aminotran_1_2"/>
    <property type="match status" value="1"/>
</dbReference>
<evidence type="ECO:0000256" key="1">
    <source>
        <dbReference type="ARBA" id="ARBA00001933"/>
    </source>
</evidence>
<dbReference type="InterPro" id="IPR015422">
    <property type="entry name" value="PyrdxlP-dep_Trfase_small"/>
</dbReference>
<name>A0AA44ICG3_STRE0</name>
<sequence length="397" mass="42817">MREQPRDWAPASRVRDFRPSVFSEMTELAQRTGAINLGQGFPDTDGPGALLQSAAEAIADGRNQYPPAAGLAELRAAVAEHRTRHGHGPRYRPDDGEVVITTGATEAIAAAVLAFCDPGDELITFNPCYDSYSAVADLAGADLVPVPLTPHDDGFVLDVDALRVAAASPRARVLLLNSPHNPTGKVFTPAELAEVAEVCRDFDLTVVTDEVYEHLAYDGLAHTTIAALPGMGERTLVISSVGKTFSVTGWKVGWACGPRHLTTPLLAAKQYLTFGSGTPFQSAVAWVLSSGECDAWIQDLNRSLQRRRDLLREGLEQAGLRTWRAEGGYFVQADVRSWGAPDAVRFCRELPGRAGVVAVPSSAFHQGNGAPRHLVRFAFCKREEVLREAVARLVAAR</sequence>
<keyword evidence="8" id="KW-1185">Reference proteome</keyword>
<dbReference type="Gene3D" id="3.40.640.10">
    <property type="entry name" value="Type I PLP-dependent aspartate aminotransferase-like (Major domain)"/>
    <property type="match status" value="1"/>
</dbReference>
<dbReference type="SUPFAM" id="SSF53383">
    <property type="entry name" value="PLP-dependent transferases"/>
    <property type="match status" value="1"/>
</dbReference>
<comment type="similarity">
    <text evidence="2">Belongs to the class-I pyridoxal-phosphate-dependent aminotransferase family.</text>
</comment>
<keyword evidence="3 7" id="KW-0032">Aminotransferase</keyword>
<evidence type="ECO:0000313" key="7">
    <source>
        <dbReference type="EMBL" id="NKY13148.1"/>
    </source>
</evidence>
<dbReference type="EMBL" id="JAAXOU010000015">
    <property type="protein sequence ID" value="NKY13148.1"/>
    <property type="molecule type" value="Genomic_DNA"/>
</dbReference>
<dbReference type="Gene3D" id="3.90.1150.10">
    <property type="entry name" value="Aspartate Aminotransferase, domain 1"/>
    <property type="match status" value="1"/>
</dbReference>
<dbReference type="PANTHER" id="PTHR43807">
    <property type="entry name" value="FI04487P"/>
    <property type="match status" value="1"/>
</dbReference>
<evidence type="ECO:0000256" key="2">
    <source>
        <dbReference type="ARBA" id="ARBA00007441"/>
    </source>
</evidence>
<dbReference type="GO" id="GO:0016212">
    <property type="term" value="F:kynurenine-oxoglutarate transaminase activity"/>
    <property type="evidence" value="ECO:0007669"/>
    <property type="project" value="TreeGrafter"/>
</dbReference>
<dbReference type="Proteomes" id="UP000570003">
    <property type="component" value="Unassembled WGS sequence"/>
</dbReference>